<organism evidence="1 2">
    <name type="scientific">Antrihabitans stalactiti</name>
    <dbReference type="NCBI Taxonomy" id="2584121"/>
    <lineage>
        <taxon>Bacteria</taxon>
        <taxon>Bacillati</taxon>
        <taxon>Actinomycetota</taxon>
        <taxon>Actinomycetes</taxon>
        <taxon>Mycobacteriales</taxon>
        <taxon>Nocardiaceae</taxon>
        <taxon>Antrihabitans</taxon>
    </lineage>
</organism>
<dbReference type="RefSeq" id="WP_169584205.1">
    <property type="nucleotide sequence ID" value="NZ_VCQU01000001.1"/>
</dbReference>
<sequence length="301" mass="31887">MRVKTGAVLVAGVLFTMTGCSDDDKGSAGGYKQTELPLTAYSTVSGIAVDGDGDLYVADIGSGAYLRRGTYSGSYDKKGRILALKEGADTQTELFADLGTISAMTLAPNGDIIAGELSKPAVLRLKDGASTPEVLPFDLSTFDNADHLAVNANGDVFAFYDDGIKVVRAGASKPESVDNPSVFDDYLVGQAPNGDIYVLYRSFDELTITKLEGDKTSRTKLSGLSDPVAMTFRDNGEMYVVDLGHSDRGGLRVAKFDKDATSPSELIPFTGTLNGVHDIAVSSSGDIYVTDDNRVFELSAR</sequence>
<gene>
    <name evidence="1" type="ORF">FGL95_00395</name>
</gene>
<accession>A0A848K4A3</accession>
<dbReference type="EMBL" id="VCQU01000001">
    <property type="protein sequence ID" value="NMN93493.1"/>
    <property type="molecule type" value="Genomic_DNA"/>
</dbReference>
<dbReference type="Gene3D" id="2.40.10.500">
    <property type="match status" value="1"/>
</dbReference>
<dbReference type="AlphaFoldDB" id="A0A848K4A3"/>
<comment type="caution">
    <text evidence="1">The sequence shown here is derived from an EMBL/GenBank/DDBJ whole genome shotgun (WGS) entry which is preliminary data.</text>
</comment>
<reference evidence="1 2" key="2">
    <citation type="submission" date="2020-06" db="EMBL/GenBank/DDBJ databases">
        <title>Antribacter stalactiti gen. nov., sp. nov., a new member of the family Nacardiaceae isolated from a cave.</title>
        <authorList>
            <person name="Kim I.S."/>
        </authorList>
    </citation>
    <scope>NUCLEOTIDE SEQUENCE [LARGE SCALE GENOMIC DNA]</scope>
    <source>
        <strain evidence="1 2">YC2-7</strain>
    </source>
</reference>
<keyword evidence="2" id="KW-1185">Reference proteome</keyword>
<evidence type="ECO:0008006" key="3">
    <source>
        <dbReference type="Google" id="ProtNLM"/>
    </source>
</evidence>
<evidence type="ECO:0000313" key="2">
    <source>
        <dbReference type="Proteomes" id="UP000535543"/>
    </source>
</evidence>
<dbReference type="SUPFAM" id="SSF101898">
    <property type="entry name" value="NHL repeat"/>
    <property type="match status" value="1"/>
</dbReference>
<evidence type="ECO:0000313" key="1">
    <source>
        <dbReference type="EMBL" id="NMN93493.1"/>
    </source>
</evidence>
<dbReference type="Proteomes" id="UP000535543">
    <property type="component" value="Unassembled WGS sequence"/>
</dbReference>
<name>A0A848K4A3_9NOCA</name>
<protein>
    <recommendedName>
        <fullName evidence="3">NHL repeat-containing protein</fullName>
    </recommendedName>
</protein>
<dbReference type="InterPro" id="IPR011042">
    <property type="entry name" value="6-blade_b-propeller_TolB-like"/>
</dbReference>
<dbReference type="PROSITE" id="PS51257">
    <property type="entry name" value="PROKAR_LIPOPROTEIN"/>
    <property type="match status" value="1"/>
</dbReference>
<proteinExistence type="predicted"/>
<reference evidence="1 2" key="1">
    <citation type="submission" date="2019-05" db="EMBL/GenBank/DDBJ databases">
        <authorList>
            <person name="Lee S.D."/>
        </authorList>
    </citation>
    <scope>NUCLEOTIDE SEQUENCE [LARGE SCALE GENOMIC DNA]</scope>
    <source>
        <strain evidence="1 2">YC2-7</strain>
    </source>
</reference>
<dbReference type="Gene3D" id="2.120.10.30">
    <property type="entry name" value="TolB, C-terminal domain"/>
    <property type="match status" value="1"/>
</dbReference>